<dbReference type="InterPro" id="IPR004046">
    <property type="entry name" value="GST_C"/>
</dbReference>
<dbReference type="SUPFAM" id="SSF47616">
    <property type="entry name" value="GST C-terminal domain-like"/>
    <property type="match status" value="1"/>
</dbReference>
<evidence type="ECO:0000259" key="1">
    <source>
        <dbReference type="PROSITE" id="PS50404"/>
    </source>
</evidence>
<dbReference type="SFLD" id="SFLDG00358">
    <property type="entry name" value="Main_(cytGST)"/>
    <property type="match status" value="1"/>
</dbReference>
<dbReference type="eggNOG" id="COG0625">
    <property type="taxonomic scope" value="Bacteria"/>
</dbReference>
<feature type="domain" description="GST N-terminal" evidence="1">
    <location>
        <begin position="1"/>
        <end position="81"/>
    </location>
</feature>
<dbReference type="Proteomes" id="UP000015350">
    <property type="component" value="Unassembled WGS sequence"/>
</dbReference>
<dbReference type="InterPro" id="IPR010987">
    <property type="entry name" value="Glutathione-S-Trfase_C-like"/>
</dbReference>
<dbReference type="PANTHER" id="PTHR44051">
    <property type="entry name" value="GLUTATHIONE S-TRANSFERASE-RELATED"/>
    <property type="match status" value="1"/>
</dbReference>
<dbReference type="RefSeq" id="WP_021133055.1">
    <property type="nucleotide sequence ID" value="NZ_AQPH01000063.1"/>
</dbReference>
<dbReference type="SFLD" id="SFLDG01150">
    <property type="entry name" value="Main.1:_Beta-like"/>
    <property type="match status" value="1"/>
</dbReference>
<dbReference type="InterPro" id="IPR036282">
    <property type="entry name" value="Glutathione-S-Trfase_C_sf"/>
</dbReference>
<dbReference type="Gene3D" id="3.40.30.10">
    <property type="entry name" value="Glutaredoxin"/>
    <property type="match status" value="1"/>
</dbReference>
<feature type="domain" description="GST C-terminal" evidence="2">
    <location>
        <begin position="87"/>
        <end position="201"/>
    </location>
</feature>
<dbReference type="STRING" id="1316936.K678_13830"/>
<protein>
    <submittedName>
        <fullName evidence="3">Glutathione S-transferase</fullName>
    </submittedName>
</protein>
<dbReference type="Pfam" id="PF00043">
    <property type="entry name" value="GST_C"/>
    <property type="match status" value="1"/>
</dbReference>
<dbReference type="PANTHER" id="PTHR44051:SF8">
    <property type="entry name" value="GLUTATHIONE S-TRANSFERASE GSTA"/>
    <property type="match status" value="1"/>
</dbReference>
<dbReference type="AlphaFoldDB" id="S9TF57"/>
<name>S9TF57_MAGFU</name>
<comment type="caution">
    <text evidence="3">The sequence shown here is derived from an EMBL/GenBank/DDBJ whole genome shotgun (WGS) entry which is preliminary data.</text>
</comment>
<keyword evidence="3" id="KW-0808">Transferase</keyword>
<dbReference type="InterPro" id="IPR040079">
    <property type="entry name" value="Glutathione_S-Trfase"/>
</dbReference>
<proteinExistence type="predicted"/>
<dbReference type="NCBIfam" id="NF007831">
    <property type="entry name" value="PRK10542.1"/>
    <property type="match status" value="1"/>
</dbReference>
<dbReference type="Gene3D" id="1.20.1050.10">
    <property type="match status" value="1"/>
</dbReference>
<evidence type="ECO:0000313" key="3">
    <source>
        <dbReference type="EMBL" id="EPY00896.1"/>
    </source>
</evidence>
<dbReference type="InterPro" id="IPR036249">
    <property type="entry name" value="Thioredoxin-like_sf"/>
</dbReference>
<sequence length="201" mass="21746">MKLYYKAGACSLASHIALIEAGFDFTIEAVDLATKKTETGADFLAINPKGYIPALVLDDGQVLTEGVAILLYLASQAPDQSLAPAEGTPDYLRLVEWLVFVATELHKSVAGMFNPAIPDEVKELSKVTLRRRFDFAEQALAKSPYLVGQVPSVADFYLFTVVSWLPRVGIDPSAWPSLVAHSARVAALPSVQEALKAEKLV</sequence>
<dbReference type="EMBL" id="AQPH01000063">
    <property type="protein sequence ID" value="EPY00896.1"/>
    <property type="molecule type" value="Genomic_DNA"/>
</dbReference>
<dbReference type="PROSITE" id="PS50405">
    <property type="entry name" value="GST_CTER"/>
    <property type="match status" value="1"/>
</dbReference>
<dbReference type="PATRIC" id="fig|1316936.3.peg.2763"/>
<dbReference type="SFLD" id="SFLDS00019">
    <property type="entry name" value="Glutathione_Transferase_(cytos"/>
    <property type="match status" value="1"/>
</dbReference>
<evidence type="ECO:0000259" key="2">
    <source>
        <dbReference type="PROSITE" id="PS50405"/>
    </source>
</evidence>
<dbReference type="Pfam" id="PF13409">
    <property type="entry name" value="GST_N_2"/>
    <property type="match status" value="1"/>
</dbReference>
<dbReference type="GO" id="GO:0016740">
    <property type="term" value="F:transferase activity"/>
    <property type="evidence" value="ECO:0007669"/>
    <property type="project" value="UniProtKB-KW"/>
</dbReference>
<reference evidence="3 4" key="1">
    <citation type="submission" date="2013-04" db="EMBL/GenBank/DDBJ databases">
        <authorList>
            <person name="Kuznetsov B."/>
            <person name="Ivanovsky R."/>
        </authorList>
    </citation>
    <scope>NUCLEOTIDE SEQUENCE [LARGE SCALE GENOMIC DNA]</scope>
    <source>
        <strain evidence="3 4">MGU-K5</strain>
    </source>
</reference>
<evidence type="ECO:0000313" key="4">
    <source>
        <dbReference type="Proteomes" id="UP000015350"/>
    </source>
</evidence>
<dbReference type="CDD" id="cd03188">
    <property type="entry name" value="GST_C_Beta"/>
    <property type="match status" value="1"/>
</dbReference>
<dbReference type="SUPFAM" id="SSF52833">
    <property type="entry name" value="Thioredoxin-like"/>
    <property type="match status" value="1"/>
</dbReference>
<gene>
    <name evidence="3" type="ORF">K678_13830</name>
</gene>
<dbReference type="OrthoDB" id="7583243at2"/>
<organism evidence="3 4">
    <name type="scientific">Magnetospirillum fulvum MGU-K5</name>
    <dbReference type="NCBI Taxonomy" id="1316936"/>
    <lineage>
        <taxon>Bacteria</taxon>
        <taxon>Pseudomonadati</taxon>
        <taxon>Pseudomonadota</taxon>
        <taxon>Alphaproteobacteria</taxon>
        <taxon>Rhodospirillales</taxon>
        <taxon>Rhodospirillaceae</taxon>
        <taxon>Magnetospirillum</taxon>
    </lineage>
</organism>
<dbReference type="PROSITE" id="PS50404">
    <property type="entry name" value="GST_NTER"/>
    <property type="match status" value="1"/>
</dbReference>
<accession>S9TF57</accession>
<dbReference type="InterPro" id="IPR004045">
    <property type="entry name" value="Glutathione_S-Trfase_N"/>
</dbReference>
<dbReference type="CDD" id="cd03057">
    <property type="entry name" value="GST_N_Beta"/>
    <property type="match status" value="1"/>
</dbReference>